<organism evidence="1 2">
    <name type="scientific">Caerostris extrusa</name>
    <name type="common">Bark spider</name>
    <name type="synonym">Caerostris bankana</name>
    <dbReference type="NCBI Taxonomy" id="172846"/>
    <lineage>
        <taxon>Eukaryota</taxon>
        <taxon>Metazoa</taxon>
        <taxon>Ecdysozoa</taxon>
        <taxon>Arthropoda</taxon>
        <taxon>Chelicerata</taxon>
        <taxon>Arachnida</taxon>
        <taxon>Araneae</taxon>
        <taxon>Araneomorphae</taxon>
        <taxon>Entelegynae</taxon>
        <taxon>Araneoidea</taxon>
        <taxon>Araneidae</taxon>
        <taxon>Caerostris</taxon>
    </lineage>
</organism>
<protein>
    <submittedName>
        <fullName evidence="1">Uncharacterized protein</fullName>
    </submittedName>
</protein>
<dbReference type="AlphaFoldDB" id="A0AAV4PSI8"/>
<evidence type="ECO:0000313" key="2">
    <source>
        <dbReference type="Proteomes" id="UP001054945"/>
    </source>
</evidence>
<accession>A0AAV4PSI8</accession>
<name>A0AAV4PSI8_CAEEX</name>
<dbReference type="Proteomes" id="UP001054945">
    <property type="component" value="Unassembled WGS sequence"/>
</dbReference>
<gene>
    <name evidence="1" type="ORF">CEXT_142551</name>
</gene>
<sequence>MNVSCPASCYSSQIIKLHSLHLPTLLLSPFLSPALLSLSLLSSHPLPPLKLLTLSLNSSHFSLLSESLPLSPKFTQYCCSFNFSESDLTLTTGYRNILKHL</sequence>
<evidence type="ECO:0000313" key="1">
    <source>
        <dbReference type="EMBL" id="GIX99093.1"/>
    </source>
</evidence>
<keyword evidence="2" id="KW-1185">Reference proteome</keyword>
<proteinExistence type="predicted"/>
<comment type="caution">
    <text evidence="1">The sequence shown here is derived from an EMBL/GenBank/DDBJ whole genome shotgun (WGS) entry which is preliminary data.</text>
</comment>
<dbReference type="EMBL" id="BPLR01005006">
    <property type="protein sequence ID" value="GIX99093.1"/>
    <property type="molecule type" value="Genomic_DNA"/>
</dbReference>
<reference evidence="1 2" key="1">
    <citation type="submission" date="2021-06" db="EMBL/GenBank/DDBJ databases">
        <title>Caerostris extrusa draft genome.</title>
        <authorList>
            <person name="Kono N."/>
            <person name="Arakawa K."/>
        </authorList>
    </citation>
    <scope>NUCLEOTIDE SEQUENCE [LARGE SCALE GENOMIC DNA]</scope>
</reference>